<feature type="region of interest" description="Disordered" evidence="2">
    <location>
        <begin position="1"/>
        <end position="35"/>
    </location>
</feature>
<accession>A0A4Y7R7W5</accession>
<dbReference type="Pfam" id="PF01381">
    <property type="entry name" value="HTH_3"/>
    <property type="match status" value="1"/>
</dbReference>
<dbReference type="SUPFAM" id="SSF47413">
    <property type="entry name" value="lambda repressor-like DNA-binding domains"/>
    <property type="match status" value="1"/>
</dbReference>
<dbReference type="GO" id="GO:0003700">
    <property type="term" value="F:DNA-binding transcription factor activity"/>
    <property type="evidence" value="ECO:0007669"/>
    <property type="project" value="TreeGrafter"/>
</dbReference>
<dbReference type="Proteomes" id="UP000298324">
    <property type="component" value="Unassembled WGS sequence"/>
</dbReference>
<dbReference type="PANTHER" id="PTHR46797:SF11">
    <property type="entry name" value="HTH-TYPE TRANSCRIPTIONAL REGULATOR PUUR"/>
    <property type="match status" value="1"/>
</dbReference>
<feature type="compositionally biased region" description="Polar residues" evidence="2">
    <location>
        <begin position="16"/>
        <end position="32"/>
    </location>
</feature>
<dbReference type="PROSITE" id="PS50943">
    <property type="entry name" value="HTH_CROC1"/>
    <property type="match status" value="1"/>
</dbReference>
<organism evidence="4 5">
    <name type="scientific">Pelotomaculum schinkii</name>
    <dbReference type="NCBI Taxonomy" id="78350"/>
    <lineage>
        <taxon>Bacteria</taxon>
        <taxon>Bacillati</taxon>
        <taxon>Bacillota</taxon>
        <taxon>Clostridia</taxon>
        <taxon>Eubacteriales</taxon>
        <taxon>Desulfotomaculaceae</taxon>
        <taxon>Pelotomaculum</taxon>
    </lineage>
</organism>
<dbReference type="SMART" id="SM00530">
    <property type="entry name" value="HTH_XRE"/>
    <property type="match status" value="1"/>
</dbReference>
<comment type="caution">
    <text evidence="4">The sequence shown here is derived from an EMBL/GenBank/DDBJ whole genome shotgun (WGS) entry which is preliminary data.</text>
</comment>
<evidence type="ECO:0000313" key="4">
    <source>
        <dbReference type="EMBL" id="TEB04783.1"/>
    </source>
</evidence>
<feature type="domain" description="HTH cro/C1-type" evidence="3">
    <location>
        <begin position="7"/>
        <end position="61"/>
    </location>
</feature>
<proteinExistence type="predicted"/>
<dbReference type="RefSeq" id="WP_190259110.1">
    <property type="nucleotide sequence ID" value="NZ_QFGA01000003.1"/>
</dbReference>
<sequence length="107" mass="11883">MDIGQRIKTTREHQGISMNALSKKSGAAQSAISEIESGKRQPTFEVLEKIVFGLGLTLSEFFADPPAELQPDLRQMVDVAQKLTPLQRELLISVMKEMVKDNQPEGD</sequence>
<keyword evidence="5" id="KW-1185">Reference proteome</keyword>
<dbReference type="InterPro" id="IPR010982">
    <property type="entry name" value="Lambda_DNA-bd_dom_sf"/>
</dbReference>
<evidence type="ECO:0000313" key="5">
    <source>
        <dbReference type="Proteomes" id="UP000298324"/>
    </source>
</evidence>
<gene>
    <name evidence="4" type="primary">puuR_2</name>
    <name evidence="4" type="ORF">Psch_03545</name>
</gene>
<name>A0A4Y7R7W5_9FIRM</name>
<dbReference type="GO" id="GO:0005829">
    <property type="term" value="C:cytosol"/>
    <property type="evidence" value="ECO:0007669"/>
    <property type="project" value="TreeGrafter"/>
</dbReference>
<dbReference type="InterPro" id="IPR050807">
    <property type="entry name" value="TransReg_Diox_bact_type"/>
</dbReference>
<dbReference type="CDD" id="cd00093">
    <property type="entry name" value="HTH_XRE"/>
    <property type="match status" value="1"/>
</dbReference>
<dbReference type="InterPro" id="IPR001387">
    <property type="entry name" value="Cro/C1-type_HTH"/>
</dbReference>
<dbReference type="GO" id="GO:0003677">
    <property type="term" value="F:DNA binding"/>
    <property type="evidence" value="ECO:0007669"/>
    <property type="project" value="UniProtKB-KW"/>
</dbReference>
<dbReference type="AlphaFoldDB" id="A0A4Y7R7W5"/>
<evidence type="ECO:0000256" key="2">
    <source>
        <dbReference type="SAM" id="MobiDB-lite"/>
    </source>
</evidence>
<reference evidence="4 5" key="1">
    <citation type="journal article" date="2018" name="Environ. Microbiol.">
        <title>Novel energy conservation strategies and behaviour of Pelotomaculum schinkii driving syntrophic propionate catabolism.</title>
        <authorList>
            <person name="Hidalgo-Ahumada C.A.P."/>
            <person name="Nobu M.K."/>
            <person name="Narihiro T."/>
            <person name="Tamaki H."/>
            <person name="Liu W.T."/>
            <person name="Kamagata Y."/>
            <person name="Stams A.J.M."/>
            <person name="Imachi H."/>
            <person name="Sousa D.Z."/>
        </authorList>
    </citation>
    <scope>NUCLEOTIDE SEQUENCE [LARGE SCALE GENOMIC DNA]</scope>
    <source>
        <strain evidence="4 5">HH</strain>
    </source>
</reference>
<keyword evidence="1" id="KW-0238">DNA-binding</keyword>
<dbReference type="PANTHER" id="PTHR46797">
    <property type="entry name" value="HTH-TYPE TRANSCRIPTIONAL REGULATOR"/>
    <property type="match status" value="1"/>
</dbReference>
<dbReference type="Gene3D" id="1.10.260.40">
    <property type="entry name" value="lambda repressor-like DNA-binding domains"/>
    <property type="match status" value="1"/>
</dbReference>
<protein>
    <submittedName>
        <fullName evidence="4">HTH-type transcriptional regulator PuuR</fullName>
    </submittedName>
</protein>
<evidence type="ECO:0000256" key="1">
    <source>
        <dbReference type="ARBA" id="ARBA00023125"/>
    </source>
</evidence>
<dbReference type="EMBL" id="QFGA01000003">
    <property type="protein sequence ID" value="TEB04783.1"/>
    <property type="molecule type" value="Genomic_DNA"/>
</dbReference>
<evidence type="ECO:0000259" key="3">
    <source>
        <dbReference type="PROSITE" id="PS50943"/>
    </source>
</evidence>